<organism evidence="4 5">
    <name type="scientific">Periophthalmus magnuspinnatus</name>
    <dbReference type="NCBI Taxonomy" id="409849"/>
    <lineage>
        <taxon>Eukaryota</taxon>
        <taxon>Metazoa</taxon>
        <taxon>Chordata</taxon>
        <taxon>Craniata</taxon>
        <taxon>Vertebrata</taxon>
        <taxon>Euteleostomi</taxon>
        <taxon>Actinopterygii</taxon>
        <taxon>Neopterygii</taxon>
        <taxon>Teleostei</taxon>
        <taxon>Neoteleostei</taxon>
        <taxon>Acanthomorphata</taxon>
        <taxon>Gobiaria</taxon>
        <taxon>Gobiiformes</taxon>
        <taxon>Gobioidei</taxon>
        <taxon>Gobiidae</taxon>
        <taxon>Oxudercinae</taxon>
        <taxon>Periophthalmus</taxon>
    </lineage>
</organism>
<dbReference type="Gene3D" id="3.10.100.10">
    <property type="entry name" value="Mannose-Binding Protein A, subunit A"/>
    <property type="match status" value="1"/>
</dbReference>
<dbReference type="PANTHER" id="PTHR22803">
    <property type="entry name" value="MANNOSE, PHOSPHOLIPASE, LECTIN RECEPTOR RELATED"/>
    <property type="match status" value="1"/>
</dbReference>
<proteinExistence type="predicted"/>
<evidence type="ECO:0000256" key="2">
    <source>
        <dbReference type="SAM" id="SignalP"/>
    </source>
</evidence>
<evidence type="ECO:0000256" key="1">
    <source>
        <dbReference type="ARBA" id="ARBA00023157"/>
    </source>
</evidence>
<dbReference type="Ensembl" id="ENSPMGT00000011977.1">
    <property type="protein sequence ID" value="ENSPMGP00000011228.1"/>
    <property type="gene ID" value="ENSPMGG00000009308.1"/>
</dbReference>
<dbReference type="InterPro" id="IPR016186">
    <property type="entry name" value="C-type_lectin-like/link_sf"/>
</dbReference>
<dbReference type="AlphaFoldDB" id="A0A3B4A2H3"/>
<dbReference type="Proteomes" id="UP000261520">
    <property type="component" value="Unplaced"/>
</dbReference>
<dbReference type="InterPro" id="IPR018378">
    <property type="entry name" value="C-type_lectin_CS"/>
</dbReference>
<feature type="signal peptide" evidence="2">
    <location>
        <begin position="1"/>
        <end position="20"/>
    </location>
</feature>
<feature type="chain" id="PRO_5017209076" description="C-type lectin domain-containing protein" evidence="2">
    <location>
        <begin position="21"/>
        <end position="149"/>
    </location>
</feature>
<reference evidence="4" key="2">
    <citation type="submission" date="2025-09" db="UniProtKB">
        <authorList>
            <consortium name="Ensembl"/>
        </authorList>
    </citation>
    <scope>IDENTIFICATION</scope>
</reference>
<dbReference type="InterPro" id="IPR050111">
    <property type="entry name" value="C-type_lectin/snaclec_domain"/>
</dbReference>
<feature type="domain" description="C-type lectin" evidence="3">
    <location>
        <begin position="36"/>
        <end position="138"/>
    </location>
</feature>
<evidence type="ECO:0000313" key="5">
    <source>
        <dbReference type="Proteomes" id="UP000261520"/>
    </source>
</evidence>
<dbReference type="SUPFAM" id="SSF56436">
    <property type="entry name" value="C-type lectin-like"/>
    <property type="match status" value="1"/>
</dbReference>
<keyword evidence="5" id="KW-1185">Reference proteome</keyword>
<evidence type="ECO:0000313" key="4">
    <source>
        <dbReference type="Ensembl" id="ENSPMGP00000011228.1"/>
    </source>
</evidence>
<dbReference type="PROSITE" id="PS00615">
    <property type="entry name" value="C_TYPE_LECTIN_1"/>
    <property type="match status" value="1"/>
</dbReference>
<sequence length="149" mass="16933">QFFICHAAIILSLIFLKCACIGLCLDKCCPEGWTQSGSRFFIFFYNSKTWINTELSCIEIGGNLASIHSSDDSRFILGGHDGVQEGVWQWTDGSPFDFKSWGYGAPNNYTGENCLSVNWGANLWNDYRCYYRLPYMCSIRPVPRTRSGH</sequence>
<accession>A0A3B4A2H3</accession>
<dbReference type="PROSITE" id="PS50041">
    <property type="entry name" value="C_TYPE_LECTIN_2"/>
    <property type="match status" value="1"/>
</dbReference>
<name>A0A3B4A2H3_9GOBI</name>
<evidence type="ECO:0000259" key="3">
    <source>
        <dbReference type="PROSITE" id="PS50041"/>
    </source>
</evidence>
<keyword evidence="2" id="KW-0732">Signal</keyword>
<dbReference type="InterPro" id="IPR001304">
    <property type="entry name" value="C-type_lectin-like"/>
</dbReference>
<reference evidence="4" key="1">
    <citation type="submission" date="2025-08" db="UniProtKB">
        <authorList>
            <consortium name="Ensembl"/>
        </authorList>
    </citation>
    <scope>IDENTIFICATION</scope>
</reference>
<keyword evidence="1" id="KW-1015">Disulfide bond</keyword>
<dbReference type="Pfam" id="PF00059">
    <property type="entry name" value="Lectin_C"/>
    <property type="match status" value="1"/>
</dbReference>
<dbReference type="InterPro" id="IPR016187">
    <property type="entry name" value="CTDL_fold"/>
</dbReference>
<dbReference type="SMART" id="SM00034">
    <property type="entry name" value="CLECT"/>
    <property type="match status" value="1"/>
</dbReference>
<protein>
    <recommendedName>
        <fullName evidence="3">C-type lectin domain-containing protein</fullName>
    </recommendedName>
</protein>